<feature type="chain" id="PRO_5013199031" description="DUF538 domain-containing protein" evidence="1">
    <location>
        <begin position="38"/>
        <end position="177"/>
    </location>
</feature>
<dbReference type="KEGG" id="nau:109216191"/>
<dbReference type="InterPro" id="IPR007493">
    <property type="entry name" value="DUF538"/>
</dbReference>
<evidence type="ECO:0008006" key="4">
    <source>
        <dbReference type="Google" id="ProtNLM"/>
    </source>
</evidence>
<dbReference type="EMBL" id="MJEQ01003142">
    <property type="protein sequence ID" value="OIT24663.1"/>
    <property type="molecule type" value="Genomic_DNA"/>
</dbReference>
<dbReference type="Gene3D" id="2.30.240.10">
    <property type="entry name" value="At5g01610-like"/>
    <property type="match status" value="1"/>
</dbReference>
<dbReference type="Pfam" id="PF04398">
    <property type="entry name" value="DUF538"/>
    <property type="match status" value="1"/>
</dbReference>
<dbReference type="PANTHER" id="PTHR31676">
    <property type="entry name" value="T31J12.3 PROTEIN-RELATED"/>
    <property type="match status" value="1"/>
</dbReference>
<sequence length="177" mass="19789">MNKASINHITSCQNSRNTMSLATISLLLLFFSASISANEKPSAYEELQNYDFPIGILPKGVTGYELNTKTGEFSAYFNGSCRFMLSSYELNYKPVIKGVISKGILRKLSGVSVKVVLIWLNIVDVRRKGENLQFSVGITSANFPIRSFVECPSCECGLDFIHEDERKFRQKLHVSSS</sequence>
<keyword evidence="1" id="KW-0732">Signal</keyword>
<evidence type="ECO:0000256" key="1">
    <source>
        <dbReference type="SAM" id="SignalP"/>
    </source>
</evidence>
<dbReference type="PANTHER" id="PTHR31676:SF196">
    <property type="entry name" value="DUF538 FAMILY PROTEIN"/>
    <property type="match status" value="1"/>
</dbReference>
<dbReference type="SUPFAM" id="SSF141562">
    <property type="entry name" value="At5g01610-like"/>
    <property type="match status" value="1"/>
</dbReference>
<reference evidence="2" key="1">
    <citation type="submission" date="2016-11" db="EMBL/GenBank/DDBJ databases">
        <title>The genome of Nicotiana attenuata.</title>
        <authorList>
            <person name="Xu S."/>
            <person name="Brockmoeller T."/>
            <person name="Gaquerel E."/>
            <person name="Navarro A."/>
            <person name="Kuhl H."/>
            <person name="Gase K."/>
            <person name="Ling Z."/>
            <person name="Zhou W."/>
            <person name="Kreitzer C."/>
            <person name="Stanke M."/>
            <person name="Tang H."/>
            <person name="Lyons E."/>
            <person name="Pandey P."/>
            <person name="Pandey S.P."/>
            <person name="Timmermann B."/>
            <person name="Baldwin I.T."/>
        </authorList>
    </citation>
    <scope>NUCLEOTIDE SEQUENCE [LARGE SCALE GENOMIC DNA]</scope>
    <source>
        <strain evidence="2">UT</strain>
    </source>
</reference>
<dbReference type="InterPro" id="IPR036758">
    <property type="entry name" value="At5g01610-like"/>
</dbReference>
<organism evidence="2 3">
    <name type="scientific">Nicotiana attenuata</name>
    <name type="common">Coyote tobacco</name>
    <dbReference type="NCBI Taxonomy" id="49451"/>
    <lineage>
        <taxon>Eukaryota</taxon>
        <taxon>Viridiplantae</taxon>
        <taxon>Streptophyta</taxon>
        <taxon>Embryophyta</taxon>
        <taxon>Tracheophyta</taxon>
        <taxon>Spermatophyta</taxon>
        <taxon>Magnoliopsida</taxon>
        <taxon>eudicotyledons</taxon>
        <taxon>Gunneridae</taxon>
        <taxon>Pentapetalae</taxon>
        <taxon>asterids</taxon>
        <taxon>lamiids</taxon>
        <taxon>Solanales</taxon>
        <taxon>Solanaceae</taxon>
        <taxon>Nicotianoideae</taxon>
        <taxon>Nicotianeae</taxon>
        <taxon>Nicotiana</taxon>
    </lineage>
</organism>
<protein>
    <recommendedName>
        <fullName evidence="4">DUF538 domain-containing protein</fullName>
    </recommendedName>
</protein>
<dbReference type="Gramene" id="OIT24663">
    <property type="protein sequence ID" value="OIT24663"/>
    <property type="gene ID" value="A4A49_29022"/>
</dbReference>
<proteinExistence type="predicted"/>
<feature type="signal peptide" evidence="1">
    <location>
        <begin position="1"/>
        <end position="37"/>
    </location>
</feature>
<gene>
    <name evidence="2" type="ORF">A4A49_29022</name>
</gene>
<keyword evidence="3" id="KW-1185">Reference proteome</keyword>
<comment type="caution">
    <text evidence="2">The sequence shown here is derived from an EMBL/GenBank/DDBJ whole genome shotgun (WGS) entry which is preliminary data.</text>
</comment>
<evidence type="ECO:0000313" key="2">
    <source>
        <dbReference type="EMBL" id="OIT24663.1"/>
    </source>
</evidence>
<accession>A0A1J6KSK5</accession>
<name>A0A1J6KSK5_NICAT</name>
<dbReference type="OrthoDB" id="1897482at2759"/>
<dbReference type="STRING" id="49451.A0A1J6KSK5"/>
<dbReference type="SMR" id="A0A1J6KSK5"/>
<dbReference type="OMA" id="NGSCKFM"/>
<evidence type="ECO:0000313" key="3">
    <source>
        <dbReference type="Proteomes" id="UP000187609"/>
    </source>
</evidence>
<dbReference type="AlphaFoldDB" id="A0A1J6KSK5"/>
<dbReference type="Proteomes" id="UP000187609">
    <property type="component" value="Unassembled WGS sequence"/>
</dbReference>